<dbReference type="GO" id="GO:0003857">
    <property type="term" value="F:(3S)-3-hydroxyacyl-CoA dehydrogenase (NAD+) activity"/>
    <property type="evidence" value="ECO:0007669"/>
    <property type="project" value="UniProtKB-EC"/>
</dbReference>
<evidence type="ECO:0000313" key="12">
    <source>
        <dbReference type="Proteomes" id="UP000198761"/>
    </source>
</evidence>
<dbReference type="InterPro" id="IPR036291">
    <property type="entry name" value="NAD(P)-bd_dom_sf"/>
</dbReference>
<sequence length="633" mass="64617">MVAESSVRSERLGAVAVLLLVAPPLNLLNAAMRGALLAALDAAEADPGARAILLIAEGRSFPAGIDLHELDTPQPGPDLADLCDRVEACTKPVVAALHGHVLGGGLELALAAHRRIALAECRLGLPQVALGLVPGAGGTQRLPRLIGAEAALRLMLDGAAISAAEALALGLVDQVVAQDLPEAAYLLAESLQGATPQRTGARTEAMRDGKAYAAAVKAARAALGPHPTAAAERIVDCVEAAQLLALPQGLAFERSAHADLLARPEAAALRHAVFAERAVARYPEAGAMAHPLRRIGVAGAALADQALLLLEAGVDVVLMEPQRPLLVQALERIAARQEIAVEQGALAPEARDAAWARLSPALSAAALAECDLVLLADAGLWPEVAEAVPPGVVLALTARAPLPEGARGADTLGFRFAGGRLAEVVVGAQTAPGAVATAFALARRLGLAGLRVAEPGGVAGRVMLAGRAAAEHLQAQGVAPEALAGALAGFGLPGLAPDGVVPGRVAPKEAAQIVNRVLAAMANEGAKLLGQGVVARPSAIDFALIAAQGFPRHEGGPMFWADRRGLLILRRDLKAWEAEAPAIWGIAPVLASLAAQGARFARLEDQASRMPETTSMSPSAESPSAPMFSTTTR</sequence>
<dbReference type="Gene3D" id="3.40.50.720">
    <property type="entry name" value="NAD(P)-binding Rossmann-like Domain"/>
    <property type="match status" value="1"/>
</dbReference>
<keyword evidence="5" id="KW-0413">Isomerase</keyword>
<dbReference type="InterPro" id="IPR006108">
    <property type="entry name" value="3HC_DH_C"/>
</dbReference>
<evidence type="ECO:0000256" key="5">
    <source>
        <dbReference type="ARBA" id="ARBA00023235"/>
    </source>
</evidence>
<dbReference type="STRING" id="933059.SAMN04488103_102249"/>
<dbReference type="SUPFAM" id="SSF52096">
    <property type="entry name" value="ClpP/crotonase"/>
    <property type="match status" value="1"/>
</dbReference>
<dbReference type="GO" id="GO:0006631">
    <property type="term" value="P:fatty acid metabolic process"/>
    <property type="evidence" value="ECO:0007669"/>
    <property type="project" value="InterPro"/>
</dbReference>
<evidence type="ECO:0000256" key="2">
    <source>
        <dbReference type="ARBA" id="ARBA00011245"/>
    </source>
</evidence>
<keyword evidence="3" id="KW-0443">Lipid metabolism</keyword>
<dbReference type="GO" id="GO:0016853">
    <property type="term" value="F:isomerase activity"/>
    <property type="evidence" value="ECO:0007669"/>
    <property type="project" value="UniProtKB-KW"/>
</dbReference>
<evidence type="ECO:0000256" key="1">
    <source>
        <dbReference type="ARBA" id="ARBA00004275"/>
    </source>
</evidence>
<dbReference type="InterPro" id="IPR029045">
    <property type="entry name" value="ClpP/crotonase-like_dom_sf"/>
</dbReference>
<evidence type="ECO:0000256" key="6">
    <source>
        <dbReference type="ARBA" id="ARBA00023239"/>
    </source>
</evidence>
<dbReference type="EMBL" id="FOCE01000002">
    <property type="protein sequence ID" value="SEM85170.1"/>
    <property type="molecule type" value="Genomic_DNA"/>
</dbReference>
<dbReference type="Gene3D" id="3.90.226.10">
    <property type="entry name" value="2-enoyl-CoA Hydratase, Chain A, domain 1"/>
    <property type="match status" value="1"/>
</dbReference>
<evidence type="ECO:0000256" key="9">
    <source>
        <dbReference type="SAM" id="MobiDB-lite"/>
    </source>
</evidence>
<name>A0A1H8BQL2_9RHOB</name>
<proteinExistence type="predicted"/>
<dbReference type="AlphaFoldDB" id="A0A1H8BQL2"/>
<comment type="subcellular location">
    <subcellularLocation>
        <location evidence="1">Peroxisome</location>
    </subcellularLocation>
</comment>
<dbReference type="InterPro" id="IPR013328">
    <property type="entry name" value="6PGD_dom2"/>
</dbReference>
<dbReference type="CDD" id="cd06558">
    <property type="entry name" value="crotonase-like"/>
    <property type="match status" value="1"/>
</dbReference>
<feature type="region of interest" description="Disordered" evidence="9">
    <location>
        <begin position="607"/>
        <end position="633"/>
    </location>
</feature>
<feature type="domain" description="3-hydroxyacyl-CoA dehydrogenase C-terminal" evidence="10">
    <location>
        <begin position="513"/>
        <end position="581"/>
    </location>
</feature>
<keyword evidence="3" id="KW-0442">Lipid degradation</keyword>
<dbReference type="PANTHER" id="PTHR23309:SF49">
    <property type="entry name" value="PEROXISOMAL BIFUNCTIONAL ENZYME"/>
    <property type="match status" value="1"/>
</dbReference>
<evidence type="ECO:0000313" key="11">
    <source>
        <dbReference type="EMBL" id="SEM85170.1"/>
    </source>
</evidence>
<evidence type="ECO:0000256" key="7">
    <source>
        <dbReference type="ARBA" id="ARBA00023268"/>
    </source>
</evidence>
<keyword evidence="12" id="KW-1185">Reference proteome</keyword>
<feature type="compositionally biased region" description="Low complexity" evidence="9">
    <location>
        <begin position="611"/>
        <end position="627"/>
    </location>
</feature>
<dbReference type="Gene3D" id="1.10.1040.10">
    <property type="entry name" value="N-(1-d-carboxylethyl)-l-norvaline Dehydrogenase, domain 2"/>
    <property type="match status" value="1"/>
</dbReference>
<dbReference type="InterPro" id="IPR001753">
    <property type="entry name" value="Enoyl-CoA_hydra/iso"/>
</dbReference>
<reference evidence="11 12" key="1">
    <citation type="submission" date="2016-10" db="EMBL/GenBank/DDBJ databases">
        <authorList>
            <person name="de Groot N.N."/>
        </authorList>
    </citation>
    <scope>NUCLEOTIDE SEQUENCE [LARGE SCALE GENOMIC DNA]</scope>
    <source>
        <strain evidence="11 12">DSM 3857</strain>
    </source>
</reference>
<dbReference type="PANTHER" id="PTHR23309">
    <property type="entry name" value="3-HYDROXYACYL-COA DEHYROGENASE"/>
    <property type="match status" value="1"/>
</dbReference>
<protein>
    <submittedName>
        <fullName evidence="11">3-hydroxyacyl-CoA dehydrogenase</fullName>
    </submittedName>
</protein>
<comment type="catalytic activity">
    <reaction evidence="8">
        <text>a (3S)-3-hydroxyacyl-CoA + NAD(+) = a 3-oxoacyl-CoA + NADH + H(+)</text>
        <dbReference type="Rhea" id="RHEA:22432"/>
        <dbReference type="ChEBI" id="CHEBI:15378"/>
        <dbReference type="ChEBI" id="CHEBI:57318"/>
        <dbReference type="ChEBI" id="CHEBI:57540"/>
        <dbReference type="ChEBI" id="CHEBI:57945"/>
        <dbReference type="ChEBI" id="CHEBI:90726"/>
        <dbReference type="EC" id="1.1.1.35"/>
    </reaction>
</comment>
<dbReference type="SUPFAM" id="SSF51735">
    <property type="entry name" value="NAD(P)-binding Rossmann-fold domains"/>
    <property type="match status" value="1"/>
</dbReference>
<keyword evidence="6" id="KW-0456">Lyase</keyword>
<accession>A0A1H8BQL2</accession>
<dbReference type="InterPro" id="IPR008927">
    <property type="entry name" value="6-PGluconate_DH-like_C_sf"/>
</dbReference>
<organism evidence="11 12">
    <name type="scientific">Gemmobacter aquatilis</name>
    <dbReference type="NCBI Taxonomy" id="933059"/>
    <lineage>
        <taxon>Bacteria</taxon>
        <taxon>Pseudomonadati</taxon>
        <taxon>Pseudomonadota</taxon>
        <taxon>Alphaproteobacteria</taxon>
        <taxon>Rhodobacterales</taxon>
        <taxon>Paracoccaceae</taxon>
        <taxon>Gemmobacter</taxon>
    </lineage>
</organism>
<dbReference type="SUPFAM" id="SSF48179">
    <property type="entry name" value="6-phosphogluconate dehydrogenase C-terminal domain-like"/>
    <property type="match status" value="1"/>
</dbReference>
<dbReference type="GO" id="GO:0004300">
    <property type="term" value="F:enoyl-CoA hydratase activity"/>
    <property type="evidence" value="ECO:0007669"/>
    <property type="project" value="UniProtKB-ARBA"/>
</dbReference>
<evidence type="ECO:0000256" key="3">
    <source>
        <dbReference type="ARBA" id="ARBA00022963"/>
    </source>
</evidence>
<gene>
    <name evidence="11" type="ORF">SAMN04488103_102249</name>
</gene>
<keyword evidence="4" id="KW-0576">Peroxisome</keyword>
<evidence type="ECO:0000259" key="10">
    <source>
        <dbReference type="Pfam" id="PF00725"/>
    </source>
</evidence>
<dbReference type="Pfam" id="PF00725">
    <property type="entry name" value="3HCDH"/>
    <property type="match status" value="1"/>
</dbReference>
<dbReference type="GO" id="GO:0016042">
    <property type="term" value="P:lipid catabolic process"/>
    <property type="evidence" value="ECO:0007669"/>
    <property type="project" value="UniProtKB-KW"/>
</dbReference>
<comment type="subunit">
    <text evidence="2">Monomer.</text>
</comment>
<dbReference type="Pfam" id="PF00378">
    <property type="entry name" value="ECH_1"/>
    <property type="match status" value="1"/>
</dbReference>
<dbReference type="Proteomes" id="UP000198761">
    <property type="component" value="Unassembled WGS sequence"/>
</dbReference>
<evidence type="ECO:0000256" key="8">
    <source>
        <dbReference type="ARBA" id="ARBA00049556"/>
    </source>
</evidence>
<keyword evidence="7" id="KW-0511">Multifunctional enzyme</keyword>
<evidence type="ECO:0000256" key="4">
    <source>
        <dbReference type="ARBA" id="ARBA00023140"/>
    </source>
</evidence>